<comment type="caution">
    <text evidence="4">The sequence shown here is derived from an EMBL/GenBank/DDBJ whole genome shotgun (WGS) entry which is preliminary data.</text>
</comment>
<dbReference type="Proteomes" id="UP000612055">
    <property type="component" value="Unassembled WGS sequence"/>
</dbReference>
<dbReference type="OrthoDB" id="540537at2759"/>
<reference evidence="4" key="1">
    <citation type="journal article" date="2020" name="bioRxiv">
        <title>Comparative genomics of Chlamydomonas.</title>
        <authorList>
            <person name="Craig R.J."/>
            <person name="Hasan A.R."/>
            <person name="Ness R.W."/>
            <person name="Keightley P.D."/>
        </authorList>
    </citation>
    <scope>NUCLEOTIDE SEQUENCE</scope>
    <source>
        <strain evidence="4">CCAP 11/70</strain>
    </source>
</reference>
<keyword evidence="5" id="KW-1185">Reference proteome</keyword>
<dbReference type="Pfam" id="PF05548">
    <property type="entry name" value="Peptidase_M11"/>
    <property type="match status" value="1"/>
</dbReference>
<keyword evidence="2" id="KW-0732">Signal</keyword>
<dbReference type="EMBL" id="JAEHOE010000175">
    <property type="protein sequence ID" value="KAG2483495.1"/>
    <property type="molecule type" value="Genomic_DNA"/>
</dbReference>
<organism evidence="4 5">
    <name type="scientific">Edaphochlamys debaryana</name>
    <dbReference type="NCBI Taxonomy" id="47281"/>
    <lineage>
        <taxon>Eukaryota</taxon>
        <taxon>Viridiplantae</taxon>
        <taxon>Chlorophyta</taxon>
        <taxon>core chlorophytes</taxon>
        <taxon>Chlorophyceae</taxon>
        <taxon>CS clade</taxon>
        <taxon>Chlamydomonadales</taxon>
        <taxon>Chlamydomonadales incertae sedis</taxon>
        <taxon>Edaphochlamys</taxon>
    </lineage>
</organism>
<evidence type="ECO:0000256" key="1">
    <source>
        <dbReference type="SAM" id="MobiDB-lite"/>
    </source>
</evidence>
<gene>
    <name evidence="4" type="ORF">HYH03_017677</name>
</gene>
<dbReference type="InterPro" id="IPR008752">
    <property type="entry name" value="Peptidase_M11"/>
</dbReference>
<protein>
    <recommendedName>
        <fullName evidence="3">Peptidase M11 gametolysin domain-containing protein</fullName>
    </recommendedName>
</protein>
<evidence type="ECO:0000313" key="5">
    <source>
        <dbReference type="Proteomes" id="UP000612055"/>
    </source>
</evidence>
<feature type="region of interest" description="Disordered" evidence="1">
    <location>
        <begin position="430"/>
        <end position="477"/>
    </location>
</feature>
<evidence type="ECO:0000256" key="2">
    <source>
        <dbReference type="SAM" id="SignalP"/>
    </source>
</evidence>
<evidence type="ECO:0000259" key="3">
    <source>
        <dbReference type="Pfam" id="PF05548"/>
    </source>
</evidence>
<feature type="signal peptide" evidence="2">
    <location>
        <begin position="1"/>
        <end position="16"/>
    </location>
</feature>
<feature type="compositionally biased region" description="Pro residues" evidence="1">
    <location>
        <begin position="435"/>
        <end position="458"/>
    </location>
</feature>
<accession>A0A835XHK2</accession>
<proteinExistence type="predicted"/>
<feature type="domain" description="Peptidase M11 gametolysin" evidence="3">
    <location>
        <begin position="109"/>
        <end position="260"/>
    </location>
</feature>
<feature type="chain" id="PRO_5032634134" description="Peptidase M11 gametolysin domain-containing protein" evidence="2">
    <location>
        <begin position="17"/>
        <end position="477"/>
    </location>
</feature>
<name>A0A835XHK2_9CHLO</name>
<evidence type="ECO:0000313" key="4">
    <source>
        <dbReference type="EMBL" id="KAG2483495.1"/>
    </source>
</evidence>
<sequence>MLRLGLMLALVAVAAAKRFEGQLVRVEGLPEETWAVIGADGILTPLGKGVVPPRKDKDGAEIVAGSRVIMYCASIDANGQCTYLTSADASVLAPAPAPSSAKTPLKMRPLVMILDLTSCNALYTPQVTPSSISTTYLGPNLDAQGGHAIKFEQCSYSTLTINATGFKALTVAPACTSALAACSIGDIQAAADTAAKAIIGTTAFSSYTHYTYVLPTSMDSVCGGWMGLALLGGPPNWVWIKSHSMAVDRWATVMQENLHTSMGRGDVCPNAPELYRMGWASPLANLSATDLSSAGSTRTYNLPATYLTATGNHLRIKPDWLAGYSTNPNAFKNLYLSVRAAKYADAALLTEFASTISIHEINATCDNAFPNLKTDDPILTFVSAIASGSQLDLPSYSMVVYGGAWVGTDIMRVHVCRYVSSASECPTLAALEARPSPPRPPSPLPPSPPKASPSPSPSPTSTSSKPATGKGRRMLRL</sequence>
<dbReference type="AlphaFoldDB" id="A0A835XHK2"/>